<dbReference type="RefSeq" id="WP_062975113.1">
    <property type="nucleotide sequence ID" value="NZ_JAAXOS010000005.1"/>
</dbReference>
<organism evidence="2 3">
    <name type="scientific">Nocardia gamkensis</name>
    <dbReference type="NCBI Taxonomy" id="352869"/>
    <lineage>
        <taxon>Bacteria</taxon>
        <taxon>Bacillati</taxon>
        <taxon>Actinomycetota</taxon>
        <taxon>Actinomycetes</taxon>
        <taxon>Mycobacteriales</taxon>
        <taxon>Nocardiaceae</taxon>
        <taxon>Nocardia</taxon>
    </lineage>
</organism>
<comment type="caution">
    <text evidence="2">The sequence shown here is derived from an EMBL/GenBank/DDBJ whole genome shotgun (WGS) entry which is preliminary data.</text>
</comment>
<feature type="chain" id="PRO_5030748189" description="Secreted protein" evidence="1">
    <location>
        <begin position="27"/>
        <end position="96"/>
    </location>
</feature>
<name>A0A7X6L2S6_9NOCA</name>
<proteinExistence type="predicted"/>
<sequence length="96" mass="9652">MRPIVPALLAVLATAGIAAAAPGANAAEGALFAAGRSYENPAGCLDVGDGSDVEIRNRTDGVVHLYDVPGCAGDVVEVLAPNDAAYFAVLSVRVED</sequence>
<gene>
    <name evidence="2" type="ORF">HGB38_11135</name>
</gene>
<evidence type="ECO:0000313" key="2">
    <source>
        <dbReference type="EMBL" id="NKY26773.1"/>
    </source>
</evidence>
<dbReference type="Proteomes" id="UP000540698">
    <property type="component" value="Unassembled WGS sequence"/>
</dbReference>
<protein>
    <recommendedName>
        <fullName evidence="4">Secreted protein</fullName>
    </recommendedName>
</protein>
<evidence type="ECO:0000256" key="1">
    <source>
        <dbReference type="SAM" id="SignalP"/>
    </source>
</evidence>
<keyword evidence="1" id="KW-0732">Signal</keyword>
<evidence type="ECO:0008006" key="4">
    <source>
        <dbReference type="Google" id="ProtNLM"/>
    </source>
</evidence>
<feature type="signal peptide" evidence="1">
    <location>
        <begin position="1"/>
        <end position="26"/>
    </location>
</feature>
<reference evidence="2 3" key="1">
    <citation type="submission" date="2020-04" db="EMBL/GenBank/DDBJ databases">
        <title>MicrobeNet Type strains.</title>
        <authorList>
            <person name="Nicholson A.C."/>
        </authorList>
    </citation>
    <scope>NUCLEOTIDE SEQUENCE [LARGE SCALE GENOMIC DNA]</scope>
    <source>
        <strain evidence="2 3">DSM 44956</strain>
    </source>
</reference>
<evidence type="ECO:0000313" key="3">
    <source>
        <dbReference type="Proteomes" id="UP000540698"/>
    </source>
</evidence>
<dbReference type="EMBL" id="JAAXOS010000005">
    <property type="protein sequence ID" value="NKY26773.1"/>
    <property type="molecule type" value="Genomic_DNA"/>
</dbReference>
<dbReference type="AlphaFoldDB" id="A0A7X6L2S6"/>
<accession>A0A7X6L2S6</accession>
<keyword evidence="3" id="KW-1185">Reference proteome</keyword>